<dbReference type="SUPFAM" id="SSF53383">
    <property type="entry name" value="PLP-dependent transferases"/>
    <property type="match status" value="1"/>
</dbReference>
<evidence type="ECO:0000256" key="1">
    <source>
        <dbReference type="ARBA" id="ARBA00001933"/>
    </source>
</evidence>
<comment type="caution">
    <text evidence="11">The sequence shown here is derived from an EMBL/GenBank/DDBJ whole genome shotgun (WGS) entry which is preliminary data.</text>
</comment>
<feature type="domain" description="Aminotransferase class I/classII large" evidence="10">
    <location>
        <begin position="35"/>
        <end position="403"/>
    </location>
</feature>
<organism evidence="11 12">
    <name type="scientific">Candidatus Gallipaludibacter merdavium</name>
    <dbReference type="NCBI Taxonomy" id="2840839"/>
    <lineage>
        <taxon>Bacteria</taxon>
        <taxon>Pseudomonadati</taxon>
        <taxon>Bacteroidota</taxon>
        <taxon>Bacteroidia</taxon>
        <taxon>Bacteroidales</taxon>
        <taxon>Candidatus Gallipaludibacter</taxon>
    </lineage>
</organism>
<feature type="binding site" evidence="9">
    <location>
        <position position="290"/>
    </location>
    <ligand>
        <name>substrate</name>
    </ligand>
</feature>
<feature type="binding site" evidence="9">
    <location>
        <position position="255"/>
    </location>
    <ligand>
        <name>pyridoxal 5'-phosphate</name>
        <dbReference type="ChEBI" id="CHEBI:597326"/>
    </ligand>
</feature>
<comment type="function">
    <text evidence="9">Involved in the synthesis of meso-diaminopimelate (m-DAP or DL-DAP), required for both lysine and peptidoglycan biosynthesis. Catalyzes the direct conversion of tetrahydrodipicolinate to LL-diaminopimelate.</text>
</comment>
<comment type="cofactor">
    <cofactor evidence="1 9">
        <name>pyridoxal 5'-phosphate</name>
        <dbReference type="ChEBI" id="CHEBI:597326"/>
    </cofactor>
</comment>
<feature type="binding site" evidence="9">
    <location>
        <position position="14"/>
    </location>
    <ligand>
        <name>substrate</name>
    </ligand>
</feature>
<dbReference type="GO" id="GO:0010285">
    <property type="term" value="F:L,L-diaminopimelate aminotransferase activity"/>
    <property type="evidence" value="ECO:0007669"/>
    <property type="project" value="UniProtKB-UniRule"/>
</dbReference>
<dbReference type="Pfam" id="PF00155">
    <property type="entry name" value="Aminotran_1_2"/>
    <property type="match status" value="1"/>
</dbReference>
<sequence length="410" mass="45670">MYINEHFLALPESYLFSEIAHKVAAFEAENPQSAIIRLGIGDVTRPIVPTVIKALHAAVDEMAQASTFRGYGPEQGYLFLRQTIVEHDFLSRNITLEPDEIFISDGAKSDTGNIGDLLDSQCVVAVTDPVYPVYIDSNVMAGRAGELHNGKWSRIQYLPCNEANQFIPSLPESRPDVIYLCYPNNPTGTTLTRTQLKKWVDYARENDVLILFDAAYEAFVHDDEVPHSIYEIEGAKEVAIEFRSFSKTAGFTGLRCGYTIIPKAVKGKTHDGKRVALNPLWNRRQCTKFNGTAYIIQRAAEAVYTPQGQTEIQANIAYYLNNAHTIKHGLETAGYKVFGGENAPYVWMKTPDGMSSWDFFHHLLHTCQVVGTPGVGFGPCGEGYFRLTGFGDAQKTKEAIERIQTLKPSI</sequence>
<reference evidence="11" key="2">
    <citation type="journal article" date="2021" name="PeerJ">
        <title>Extensive microbial diversity within the chicken gut microbiome revealed by metagenomics and culture.</title>
        <authorList>
            <person name="Gilroy R."/>
            <person name="Ravi A."/>
            <person name="Getino M."/>
            <person name="Pursley I."/>
            <person name="Horton D.L."/>
            <person name="Alikhan N.F."/>
            <person name="Baker D."/>
            <person name="Gharbi K."/>
            <person name="Hall N."/>
            <person name="Watson M."/>
            <person name="Adriaenssens E.M."/>
            <person name="Foster-Nyarko E."/>
            <person name="Jarju S."/>
            <person name="Secka A."/>
            <person name="Antonio M."/>
            <person name="Oren A."/>
            <person name="Chaudhuri R.R."/>
            <person name="La Ragione R."/>
            <person name="Hildebrand F."/>
            <person name="Pallen M.J."/>
        </authorList>
    </citation>
    <scope>NUCLEOTIDE SEQUENCE</scope>
    <source>
        <strain evidence="11">G3-3990</strain>
    </source>
</reference>
<feature type="binding site" evidence="9">
    <location>
        <position position="290"/>
    </location>
    <ligand>
        <name>pyridoxal 5'-phosphate</name>
        <dbReference type="ChEBI" id="CHEBI:597326"/>
    </ligand>
</feature>
<dbReference type="Proteomes" id="UP000823641">
    <property type="component" value="Unassembled WGS sequence"/>
</dbReference>
<feature type="binding site" evidence="9">
    <location>
        <position position="216"/>
    </location>
    <ligand>
        <name>pyridoxal 5'-phosphate</name>
        <dbReference type="ChEBI" id="CHEBI:597326"/>
    </ligand>
</feature>
<feature type="binding site" evidence="9">
    <location>
        <position position="386"/>
    </location>
    <ligand>
        <name>substrate</name>
    </ligand>
</feature>
<dbReference type="FunFam" id="3.40.640.10:FF:000099">
    <property type="entry name" value="LL-diaminopimelate aminotransferase, chloroplastic"/>
    <property type="match status" value="1"/>
</dbReference>
<dbReference type="HAMAP" id="MF_01642">
    <property type="entry name" value="DapL_aminotrans_1"/>
    <property type="match status" value="1"/>
</dbReference>
<dbReference type="NCBIfam" id="TIGR03542">
    <property type="entry name" value="DAPAT_plant"/>
    <property type="match status" value="1"/>
</dbReference>
<dbReference type="GO" id="GO:0033362">
    <property type="term" value="P:lysine biosynthetic process via diaminopimelate, diaminopimelate-aminotransferase pathway"/>
    <property type="evidence" value="ECO:0007669"/>
    <property type="project" value="UniProtKB-UniRule"/>
</dbReference>
<dbReference type="EC" id="2.6.1.83" evidence="3 9"/>
<feature type="binding site" evidence="9">
    <location>
        <begin position="244"/>
        <end position="246"/>
    </location>
    <ligand>
        <name>pyridoxal 5'-phosphate</name>
        <dbReference type="ChEBI" id="CHEBI:597326"/>
    </ligand>
</feature>
<evidence type="ECO:0000256" key="4">
    <source>
        <dbReference type="ARBA" id="ARBA00018052"/>
    </source>
</evidence>
<comment type="similarity">
    <text evidence="9">Belongs to the class-I pyridoxal-phosphate-dependent aminotransferase family. LL-diaminopimelate aminotransferase subfamily.</text>
</comment>
<name>A0A9D9N4F3_9BACT</name>
<gene>
    <name evidence="9" type="primary">dapL</name>
    <name evidence="11" type="ORF">IAA73_06505</name>
</gene>
<proteinExistence type="inferred from homology"/>
<evidence type="ECO:0000313" key="12">
    <source>
        <dbReference type="Proteomes" id="UP000823641"/>
    </source>
</evidence>
<accession>A0A9D9N4F3</accession>
<feature type="binding site" evidence="9">
    <location>
        <begin position="107"/>
        <end position="108"/>
    </location>
    <ligand>
        <name>pyridoxal 5'-phosphate</name>
        <dbReference type="ChEBI" id="CHEBI:597326"/>
    </ligand>
</feature>
<dbReference type="PANTHER" id="PTHR43144">
    <property type="entry name" value="AMINOTRANSFERASE"/>
    <property type="match status" value="1"/>
</dbReference>
<dbReference type="Gene3D" id="3.90.1150.10">
    <property type="entry name" value="Aspartate Aminotransferase, domain 1"/>
    <property type="match status" value="1"/>
</dbReference>
<evidence type="ECO:0000256" key="6">
    <source>
        <dbReference type="ARBA" id="ARBA00022679"/>
    </source>
</evidence>
<dbReference type="InterPro" id="IPR019942">
    <property type="entry name" value="DapL/ALD1"/>
</dbReference>
<evidence type="ECO:0000256" key="7">
    <source>
        <dbReference type="ARBA" id="ARBA00022898"/>
    </source>
</evidence>
<feature type="binding site" evidence="9">
    <location>
        <position position="131"/>
    </location>
    <ligand>
        <name>substrate</name>
    </ligand>
</feature>
<comment type="subunit">
    <text evidence="9">Homodimer.</text>
</comment>
<evidence type="ECO:0000259" key="10">
    <source>
        <dbReference type="Pfam" id="PF00155"/>
    </source>
</evidence>
<comment type="catalytic activity">
    <reaction evidence="8 9">
        <text>(2S,6S)-2,6-diaminopimelate + 2-oxoglutarate = (S)-2,3,4,5-tetrahydrodipicolinate + L-glutamate + H2O + H(+)</text>
        <dbReference type="Rhea" id="RHEA:23988"/>
        <dbReference type="ChEBI" id="CHEBI:15377"/>
        <dbReference type="ChEBI" id="CHEBI:15378"/>
        <dbReference type="ChEBI" id="CHEBI:16810"/>
        <dbReference type="ChEBI" id="CHEBI:16845"/>
        <dbReference type="ChEBI" id="CHEBI:29985"/>
        <dbReference type="ChEBI" id="CHEBI:57609"/>
        <dbReference type="EC" id="2.6.1.83"/>
    </reaction>
</comment>
<feature type="binding site" evidence="9">
    <location>
        <position position="71"/>
    </location>
    <ligand>
        <name>pyridoxal 5'-phosphate</name>
        <dbReference type="ChEBI" id="CHEBI:597326"/>
    </ligand>
</feature>
<reference evidence="11" key="1">
    <citation type="submission" date="2020-10" db="EMBL/GenBank/DDBJ databases">
        <authorList>
            <person name="Gilroy R."/>
        </authorList>
    </citation>
    <scope>NUCLEOTIDE SEQUENCE</scope>
    <source>
        <strain evidence="11">G3-3990</strain>
    </source>
</reference>
<dbReference type="AlphaFoldDB" id="A0A9D9N4F3"/>
<dbReference type="CDD" id="cd00609">
    <property type="entry name" value="AAT_like"/>
    <property type="match status" value="1"/>
</dbReference>
<dbReference type="EMBL" id="JADIMG010000065">
    <property type="protein sequence ID" value="MBO8459962.1"/>
    <property type="molecule type" value="Genomic_DNA"/>
</dbReference>
<keyword evidence="5 9" id="KW-0032">Aminotransferase</keyword>
<dbReference type="InterPro" id="IPR004839">
    <property type="entry name" value="Aminotransferase_I/II_large"/>
</dbReference>
<dbReference type="GO" id="GO:0030170">
    <property type="term" value="F:pyridoxal phosphate binding"/>
    <property type="evidence" value="ECO:0007669"/>
    <property type="project" value="UniProtKB-UniRule"/>
</dbReference>
<evidence type="ECO:0000313" key="11">
    <source>
        <dbReference type="EMBL" id="MBO8459962.1"/>
    </source>
</evidence>
<protein>
    <recommendedName>
        <fullName evidence="4 9">LL-diaminopimelate aminotransferase</fullName>
        <shortName evidence="9">DAP-AT</shortName>
        <shortName evidence="9">DAP-aminotransferase</shortName>
        <shortName evidence="9">LL-DAP-aminotransferase</shortName>
        <ecNumber evidence="3 9">2.6.1.83</ecNumber>
    </recommendedName>
</protein>
<feature type="binding site" evidence="9">
    <location>
        <position position="41"/>
    </location>
    <ligand>
        <name>substrate</name>
    </ligand>
</feature>
<dbReference type="InterPro" id="IPR015422">
    <property type="entry name" value="PyrdxlP-dep_Trfase_small"/>
</dbReference>
<feature type="binding site" evidence="9">
    <location>
        <position position="131"/>
    </location>
    <ligand>
        <name>pyridoxal 5'-phosphate</name>
        <dbReference type="ChEBI" id="CHEBI:597326"/>
    </ligand>
</feature>
<keyword evidence="6 9" id="KW-0808">Transferase</keyword>
<feature type="binding site" evidence="9">
    <location>
        <position position="185"/>
    </location>
    <ligand>
        <name>substrate</name>
    </ligand>
</feature>
<evidence type="ECO:0000256" key="3">
    <source>
        <dbReference type="ARBA" id="ARBA00013138"/>
    </source>
</evidence>
<dbReference type="InterPro" id="IPR015424">
    <property type="entry name" value="PyrdxlP-dep_Trfase"/>
</dbReference>
<feature type="binding site" evidence="9">
    <location>
        <position position="108"/>
    </location>
    <ligand>
        <name>substrate</name>
    </ligand>
</feature>
<evidence type="ECO:0000256" key="8">
    <source>
        <dbReference type="ARBA" id="ARBA00051934"/>
    </source>
</evidence>
<feature type="modified residue" description="N6-(pyridoxal phosphate)lysine" evidence="9">
    <location>
        <position position="247"/>
    </location>
</feature>
<evidence type="ECO:0000256" key="9">
    <source>
        <dbReference type="HAMAP-Rule" id="MF_01642"/>
    </source>
</evidence>
<dbReference type="InterPro" id="IPR015421">
    <property type="entry name" value="PyrdxlP-dep_Trfase_major"/>
</dbReference>
<feature type="binding site" evidence="9">
    <location>
        <position position="185"/>
    </location>
    <ligand>
        <name>pyridoxal 5'-phosphate</name>
        <dbReference type="ChEBI" id="CHEBI:597326"/>
    </ligand>
</feature>
<evidence type="ECO:0000256" key="2">
    <source>
        <dbReference type="ARBA" id="ARBA00004982"/>
    </source>
</evidence>
<keyword evidence="7 9" id="KW-0663">Pyridoxal phosphate</keyword>
<evidence type="ECO:0000256" key="5">
    <source>
        <dbReference type="ARBA" id="ARBA00022576"/>
    </source>
</evidence>
<comment type="pathway">
    <text evidence="2 9">Amino-acid biosynthesis; L-lysine biosynthesis via DAP pathway; LL-2,6-diaminopimelate from (S)-tetrahydrodipicolinate (aminotransferase route): step 1/1.</text>
</comment>
<dbReference type="Gene3D" id="3.40.640.10">
    <property type="entry name" value="Type I PLP-dependent aspartate aminotransferase-like (Major domain)"/>
    <property type="match status" value="1"/>
</dbReference>